<evidence type="ECO:0000313" key="2">
    <source>
        <dbReference type="EMBL" id="RNI25182.1"/>
    </source>
</evidence>
<evidence type="ECO:0000313" key="3">
    <source>
        <dbReference type="Proteomes" id="UP000271678"/>
    </source>
</evidence>
<keyword evidence="1" id="KW-1133">Transmembrane helix</keyword>
<protein>
    <submittedName>
        <fullName evidence="2">ABC transporter permease</fullName>
    </submittedName>
</protein>
<reference evidence="2 3" key="1">
    <citation type="submission" date="2018-11" db="EMBL/GenBank/DDBJ databases">
        <title>Draft genome of Simplicispira Flexivirga sp. BO-16.</title>
        <authorList>
            <person name="Im W.T."/>
        </authorList>
    </citation>
    <scope>NUCLEOTIDE SEQUENCE [LARGE SCALE GENOMIC DNA]</scope>
    <source>
        <strain evidence="2 3">BO-16</strain>
    </source>
</reference>
<keyword evidence="3" id="KW-1185">Reference proteome</keyword>
<feature type="transmembrane region" description="Helical" evidence="1">
    <location>
        <begin position="247"/>
        <end position="267"/>
    </location>
</feature>
<name>A0A3M9MHZ5_9MICO</name>
<feature type="transmembrane region" description="Helical" evidence="1">
    <location>
        <begin position="207"/>
        <end position="227"/>
    </location>
</feature>
<proteinExistence type="predicted"/>
<dbReference type="PANTHER" id="PTHR36833">
    <property type="entry name" value="SLR0610 PROTEIN-RELATED"/>
    <property type="match status" value="1"/>
</dbReference>
<accession>A0A3M9MHZ5</accession>
<feature type="transmembrane region" description="Helical" evidence="1">
    <location>
        <begin position="38"/>
        <end position="60"/>
    </location>
</feature>
<comment type="caution">
    <text evidence="2">The sequence shown here is derived from an EMBL/GenBank/DDBJ whole genome shotgun (WGS) entry which is preliminary data.</text>
</comment>
<organism evidence="2 3">
    <name type="scientific">Flexivirga caeni</name>
    <dbReference type="NCBI Taxonomy" id="2294115"/>
    <lineage>
        <taxon>Bacteria</taxon>
        <taxon>Bacillati</taxon>
        <taxon>Actinomycetota</taxon>
        <taxon>Actinomycetes</taxon>
        <taxon>Micrococcales</taxon>
        <taxon>Dermacoccaceae</taxon>
        <taxon>Flexivirga</taxon>
    </lineage>
</organism>
<evidence type="ECO:0000256" key="1">
    <source>
        <dbReference type="SAM" id="Phobius"/>
    </source>
</evidence>
<dbReference type="InterPro" id="IPR010390">
    <property type="entry name" value="ABC-2_transporter-like"/>
</dbReference>
<feature type="transmembrane region" description="Helical" evidence="1">
    <location>
        <begin position="72"/>
        <end position="93"/>
    </location>
</feature>
<keyword evidence="1" id="KW-0472">Membrane</keyword>
<dbReference type="EMBL" id="RJJQ01000001">
    <property type="protein sequence ID" value="RNI25182.1"/>
    <property type="molecule type" value="Genomic_DNA"/>
</dbReference>
<gene>
    <name evidence="2" type="ORF">EFY87_00625</name>
</gene>
<feature type="transmembrane region" description="Helical" evidence="1">
    <location>
        <begin position="158"/>
        <end position="186"/>
    </location>
</feature>
<dbReference type="Pfam" id="PF06182">
    <property type="entry name" value="ABC2_membrane_6"/>
    <property type="match status" value="1"/>
</dbReference>
<dbReference type="AlphaFoldDB" id="A0A3M9MHZ5"/>
<dbReference type="Proteomes" id="UP000271678">
    <property type="component" value="Unassembled WGS sequence"/>
</dbReference>
<keyword evidence="1" id="KW-0812">Transmembrane</keyword>
<sequence>MGTPVHFTEIGVAPGRFAGYRAVLASRMRSQRSYRSNFITDLSSSAVVGLIELAEVWLLFHQVTVLGGLTFRQVLLVFGVADLCFSIADLFVGHCDNLPTYIRAGTLDVFYLRPQPLLLQLMTSDISLRRLTRAGIGLASLVIGLSINEIHWSTSTVLLLALTLVCATAIFAAMFVWAAGVQFFLIQGAEFTNAFVYGGRYAATQTAAVWSTPLKVLFGFVFPMALTAYLPALRLLGLPGPAGLPNWLAWCTPLAVLWIWAFALGMWRLGVRHYQGGGG</sequence>
<dbReference type="PANTHER" id="PTHR36833:SF1">
    <property type="entry name" value="INTEGRAL MEMBRANE TRANSPORT PROTEIN"/>
    <property type="match status" value="1"/>
</dbReference>
<dbReference type="OrthoDB" id="9788195at2"/>